<evidence type="ECO:0000256" key="1">
    <source>
        <dbReference type="ARBA" id="ARBA00009080"/>
    </source>
</evidence>
<evidence type="ECO:0000313" key="7">
    <source>
        <dbReference type="Proteomes" id="UP001059836"/>
    </source>
</evidence>
<evidence type="ECO:0000259" key="4">
    <source>
        <dbReference type="Pfam" id="PF03446"/>
    </source>
</evidence>
<evidence type="ECO:0000256" key="2">
    <source>
        <dbReference type="ARBA" id="ARBA00023002"/>
    </source>
</evidence>
<reference evidence="6" key="1">
    <citation type="journal article" date="2021" name="Nat. Microbiol.">
        <title>Cocultivation of an ultrasmall environmental parasitic bacterium with lytic ability against bacteria associated with wastewater foams.</title>
        <authorList>
            <person name="Batinovic S."/>
            <person name="Rose J.J.A."/>
            <person name="Ratcliffe J."/>
            <person name="Seviour R.J."/>
            <person name="Petrovski S."/>
        </authorList>
    </citation>
    <scope>NUCLEOTIDE SEQUENCE</scope>
    <source>
        <strain evidence="6">CON9</strain>
    </source>
</reference>
<dbReference type="Pfam" id="PF03446">
    <property type="entry name" value="NAD_binding_2"/>
    <property type="match status" value="1"/>
</dbReference>
<dbReference type="InterPro" id="IPR006115">
    <property type="entry name" value="6PGDH_NADP-bd"/>
</dbReference>
<protein>
    <submittedName>
        <fullName evidence="6">NAD-binding protein</fullName>
    </submittedName>
</protein>
<dbReference type="InterPro" id="IPR029154">
    <property type="entry name" value="HIBADH-like_NADP-bd"/>
</dbReference>
<dbReference type="InterPro" id="IPR008927">
    <property type="entry name" value="6-PGluconate_DH-like_C_sf"/>
</dbReference>
<dbReference type="EMBL" id="CP045809">
    <property type="protein sequence ID" value="QHN34211.1"/>
    <property type="molecule type" value="Genomic_DNA"/>
</dbReference>
<dbReference type="PIRSF" id="PIRSF000103">
    <property type="entry name" value="HIBADH"/>
    <property type="match status" value="1"/>
</dbReference>
<dbReference type="Gene3D" id="3.40.50.720">
    <property type="entry name" value="NAD(P)-binding Rossmann-like Domain"/>
    <property type="match status" value="1"/>
</dbReference>
<evidence type="ECO:0000256" key="3">
    <source>
        <dbReference type="ARBA" id="ARBA00023027"/>
    </source>
</evidence>
<dbReference type="InterPro" id="IPR013328">
    <property type="entry name" value="6PGD_dom2"/>
</dbReference>
<evidence type="ECO:0000259" key="5">
    <source>
        <dbReference type="Pfam" id="PF14833"/>
    </source>
</evidence>
<dbReference type="SUPFAM" id="SSF51735">
    <property type="entry name" value="NAD(P)-binding Rossmann-fold domains"/>
    <property type="match status" value="1"/>
</dbReference>
<comment type="similarity">
    <text evidence="1">Belongs to the HIBADH-related family.</text>
</comment>
<accession>A0ABX6IGE1</accession>
<organism evidence="6 7">
    <name type="scientific">Gordonia pseudamarae</name>
    <dbReference type="NCBI Taxonomy" id="2831662"/>
    <lineage>
        <taxon>Bacteria</taxon>
        <taxon>Bacillati</taxon>
        <taxon>Actinomycetota</taxon>
        <taxon>Actinomycetes</taxon>
        <taxon>Mycobacteriales</taxon>
        <taxon>Gordoniaceae</taxon>
        <taxon>Gordonia</taxon>
    </lineage>
</organism>
<feature type="domain" description="3-hydroxyisobutyrate dehydrogenase-like NAD-binding" evidence="5">
    <location>
        <begin position="164"/>
        <end position="261"/>
    </location>
</feature>
<dbReference type="InterPro" id="IPR036291">
    <property type="entry name" value="NAD(P)-bd_dom_sf"/>
</dbReference>
<dbReference type="Pfam" id="PF14833">
    <property type="entry name" value="NAD_binding_11"/>
    <property type="match status" value="1"/>
</dbReference>
<dbReference type="SUPFAM" id="SSF48179">
    <property type="entry name" value="6-phosphogluconate dehydrogenase C-terminal domain-like"/>
    <property type="match status" value="1"/>
</dbReference>
<dbReference type="Proteomes" id="UP001059836">
    <property type="component" value="Chromosome"/>
</dbReference>
<feature type="domain" description="6-phosphogluconate dehydrogenase NADP-binding" evidence="4">
    <location>
        <begin position="6"/>
        <end position="158"/>
    </location>
</feature>
<dbReference type="PANTHER" id="PTHR43060">
    <property type="entry name" value="3-HYDROXYISOBUTYRATE DEHYDROGENASE-LIKE 1, MITOCHONDRIAL-RELATED"/>
    <property type="match status" value="1"/>
</dbReference>
<dbReference type="InterPro" id="IPR015815">
    <property type="entry name" value="HIBADH-related"/>
</dbReference>
<dbReference type="PANTHER" id="PTHR43060:SF15">
    <property type="entry name" value="3-HYDROXYISOBUTYRATE DEHYDROGENASE-LIKE 1, MITOCHONDRIAL-RELATED"/>
    <property type="match status" value="1"/>
</dbReference>
<name>A0ABX6IGE1_9ACTN</name>
<dbReference type="Gene3D" id="1.10.1040.10">
    <property type="entry name" value="N-(1-d-carboxylethyl)-l-norvaline Dehydrogenase, domain 2"/>
    <property type="match status" value="1"/>
</dbReference>
<keyword evidence="3" id="KW-0520">NAD</keyword>
<keyword evidence="2" id="KW-0560">Oxidoreductase</keyword>
<proteinExistence type="inferred from homology"/>
<dbReference type="RefSeq" id="WP_213247062.1">
    <property type="nucleotide sequence ID" value="NZ_CP045806.1"/>
</dbReference>
<keyword evidence="7" id="KW-1185">Reference proteome</keyword>
<evidence type="ECO:0000313" key="6">
    <source>
        <dbReference type="EMBL" id="QHN34211.1"/>
    </source>
</evidence>
<sequence length="282" mass="29016">MVISQRIGFVGAGKIGEPMIERLLAAGHPVSVYARRPEVRERLGLLGATTPPQIADIAAAPLVLVCLFDDTQLLDVAPTIIENMSPGAVFASHTTGSPHTIAQLEQLGTARGVSIVEAPFSGTPAAIRAGRLTVLLGGDETPTDVVARTVTAYASTIHRTGGLGTALSAKLLNNALFAACTQITLSALDSARRLGIDDRVLLDVLADSSGGSAAAGYIAASGEEPSVYSNRIARYLTKDLDAARSAAQDLGVDVSALLAAARLGPMNLDIDAQLVSDRAPTG</sequence>
<gene>
    <name evidence="6" type="ORF">GII31_04150</name>
</gene>